<evidence type="ECO:0000313" key="1">
    <source>
        <dbReference type="EMBL" id="SKC88483.1"/>
    </source>
</evidence>
<keyword evidence="2" id="KW-1185">Reference proteome</keyword>
<reference evidence="2" key="1">
    <citation type="submission" date="2017-02" db="EMBL/GenBank/DDBJ databases">
        <authorList>
            <person name="Varghese N."/>
            <person name="Submissions S."/>
        </authorList>
    </citation>
    <scope>NUCLEOTIDE SEQUENCE [LARGE SCALE GENOMIC DNA]</scope>
    <source>
        <strain evidence="2">M1</strain>
    </source>
</reference>
<dbReference type="AlphaFoldDB" id="A0A1T5MK98"/>
<name>A0A1T5MK98_9FIRM</name>
<dbReference type="Proteomes" id="UP000190285">
    <property type="component" value="Unassembled WGS sequence"/>
</dbReference>
<protein>
    <recommendedName>
        <fullName evidence="3">ParA family protein</fullName>
    </recommendedName>
</protein>
<proteinExistence type="predicted"/>
<sequence>MCKVIAIASQKGETAKSTTCRNLTDCFEIESSDKLYKPISSNGENYYGLRFTRKRGLYHY</sequence>
<dbReference type="EMBL" id="FUZT01000017">
    <property type="protein sequence ID" value="SKC88483.1"/>
    <property type="molecule type" value="Genomic_DNA"/>
</dbReference>
<evidence type="ECO:0008006" key="3">
    <source>
        <dbReference type="Google" id="ProtNLM"/>
    </source>
</evidence>
<accession>A0A1T5MK98</accession>
<evidence type="ECO:0000313" key="2">
    <source>
        <dbReference type="Proteomes" id="UP000190285"/>
    </source>
</evidence>
<organism evidence="1 2">
    <name type="scientific">Maledivibacter halophilus</name>
    <dbReference type="NCBI Taxonomy" id="36842"/>
    <lineage>
        <taxon>Bacteria</taxon>
        <taxon>Bacillati</taxon>
        <taxon>Bacillota</taxon>
        <taxon>Clostridia</taxon>
        <taxon>Peptostreptococcales</taxon>
        <taxon>Caminicellaceae</taxon>
        <taxon>Maledivibacter</taxon>
    </lineage>
</organism>
<dbReference type="RefSeq" id="WP_079495446.1">
    <property type="nucleotide sequence ID" value="NZ_FUZT01000017.1"/>
</dbReference>
<gene>
    <name evidence="1" type="ORF">SAMN02194393_04887</name>
</gene>
<dbReference type="STRING" id="36842.SAMN02194393_04887"/>